<dbReference type="GO" id="GO:0046872">
    <property type="term" value="F:metal ion binding"/>
    <property type="evidence" value="ECO:0007669"/>
    <property type="project" value="UniProtKB-KW"/>
</dbReference>
<gene>
    <name evidence="21" type="ORF">cand_025740</name>
</gene>
<evidence type="ECO:0000256" key="17">
    <source>
        <dbReference type="ARBA" id="ARBA00023254"/>
    </source>
</evidence>
<keyword evidence="12" id="KW-0067">ATP-binding</keyword>
<dbReference type="SUPFAM" id="SSF52540">
    <property type="entry name" value="P-loop containing nucleoside triphosphate hydrolases"/>
    <property type="match status" value="1"/>
</dbReference>
<evidence type="ECO:0000256" key="7">
    <source>
        <dbReference type="ARBA" id="ARBA00022723"/>
    </source>
</evidence>
<evidence type="ECO:0000256" key="4">
    <source>
        <dbReference type="ARBA" id="ARBA00009439"/>
    </source>
</evidence>
<dbReference type="GO" id="GO:0016887">
    <property type="term" value="F:ATP hydrolysis activity"/>
    <property type="evidence" value="ECO:0007669"/>
    <property type="project" value="InterPro"/>
</dbReference>
<protein>
    <recommendedName>
        <fullName evidence="5">DNA repair protein RAD50</fullName>
    </recommendedName>
</protein>
<feature type="coiled-coil region" evidence="19">
    <location>
        <begin position="478"/>
        <end position="505"/>
    </location>
</feature>
<evidence type="ECO:0000256" key="1">
    <source>
        <dbReference type="ARBA" id="ARBA00001947"/>
    </source>
</evidence>
<evidence type="ECO:0000256" key="15">
    <source>
        <dbReference type="ARBA" id="ARBA00023204"/>
    </source>
</evidence>
<evidence type="ECO:0000256" key="8">
    <source>
        <dbReference type="ARBA" id="ARBA00022741"/>
    </source>
</evidence>
<keyword evidence="16" id="KW-0539">Nucleus</keyword>
<dbReference type="InterPro" id="IPR038729">
    <property type="entry name" value="Rad50/SbcC_AAA"/>
</dbReference>
<organism evidence="21 22">
    <name type="scientific">Cryptosporidium andersoni</name>
    <dbReference type="NCBI Taxonomy" id="117008"/>
    <lineage>
        <taxon>Eukaryota</taxon>
        <taxon>Sar</taxon>
        <taxon>Alveolata</taxon>
        <taxon>Apicomplexa</taxon>
        <taxon>Conoidasida</taxon>
        <taxon>Coccidia</taxon>
        <taxon>Eucoccidiorida</taxon>
        <taxon>Eimeriorina</taxon>
        <taxon>Cryptosporidiidae</taxon>
        <taxon>Cryptosporidium</taxon>
    </lineage>
</organism>
<evidence type="ECO:0000256" key="3">
    <source>
        <dbReference type="ARBA" id="ARBA00004286"/>
    </source>
</evidence>
<keyword evidence="13" id="KW-0460">Magnesium</keyword>
<evidence type="ECO:0000256" key="11">
    <source>
        <dbReference type="ARBA" id="ARBA00022833"/>
    </source>
</evidence>
<reference evidence="21 22" key="1">
    <citation type="submission" date="2016-10" db="EMBL/GenBank/DDBJ databases">
        <title>Reductive evolution of mitochondrial metabolism and differential evolution of invasion-related proteins in Cryptosporidium.</title>
        <authorList>
            <person name="Liu S."/>
            <person name="Roellig D.M."/>
            <person name="Guo Y."/>
            <person name="Li N."/>
            <person name="Frace M.A."/>
            <person name="Tang K."/>
            <person name="Zhang L."/>
            <person name="Feng Y."/>
            <person name="Xiao L."/>
        </authorList>
    </citation>
    <scope>NUCLEOTIDE SEQUENCE [LARGE SCALE GENOMIC DNA]</scope>
    <source>
        <strain evidence="21">30847</strain>
    </source>
</reference>
<keyword evidence="6" id="KW-0158">Chromosome</keyword>
<evidence type="ECO:0000256" key="19">
    <source>
        <dbReference type="SAM" id="Coils"/>
    </source>
</evidence>
<comment type="subcellular location">
    <subcellularLocation>
        <location evidence="3">Chromosome</location>
    </subcellularLocation>
    <subcellularLocation>
        <location evidence="2">Nucleus</location>
    </subcellularLocation>
</comment>
<dbReference type="PANTHER" id="PTHR18867">
    <property type="entry name" value="RAD50"/>
    <property type="match status" value="1"/>
</dbReference>
<evidence type="ECO:0000256" key="6">
    <source>
        <dbReference type="ARBA" id="ARBA00022454"/>
    </source>
</evidence>
<evidence type="ECO:0000259" key="20">
    <source>
        <dbReference type="Pfam" id="PF13476"/>
    </source>
</evidence>
<dbReference type="Gene3D" id="3.40.50.300">
    <property type="entry name" value="P-loop containing nucleotide triphosphate hydrolases"/>
    <property type="match status" value="2"/>
</dbReference>
<keyword evidence="8" id="KW-0547">Nucleotide-binding</keyword>
<evidence type="ECO:0000256" key="16">
    <source>
        <dbReference type="ARBA" id="ARBA00023242"/>
    </source>
</evidence>
<evidence type="ECO:0000256" key="2">
    <source>
        <dbReference type="ARBA" id="ARBA00004123"/>
    </source>
</evidence>
<dbReference type="GO" id="GO:0043047">
    <property type="term" value="F:single-stranded telomeric DNA binding"/>
    <property type="evidence" value="ECO:0007669"/>
    <property type="project" value="TreeGrafter"/>
</dbReference>
<evidence type="ECO:0000256" key="10">
    <source>
        <dbReference type="ARBA" id="ARBA00022801"/>
    </source>
</evidence>
<comment type="cofactor">
    <cofactor evidence="1">
        <name>Zn(2+)</name>
        <dbReference type="ChEBI" id="CHEBI:29105"/>
    </cofactor>
</comment>
<evidence type="ECO:0000256" key="13">
    <source>
        <dbReference type="ARBA" id="ARBA00022842"/>
    </source>
</evidence>
<dbReference type="FunFam" id="3.40.50.300:FF:000593">
    <property type="entry name" value="DNA repair protein RAD50"/>
    <property type="match status" value="1"/>
</dbReference>
<evidence type="ECO:0000313" key="21">
    <source>
        <dbReference type="EMBL" id="OII71158.1"/>
    </source>
</evidence>
<dbReference type="GO" id="GO:0000794">
    <property type="term" value="C:condensed nuclear chromosome"/>
    <property type="evidence" value="ECO:0007669"/>
    <property type="project" value="TreeGrafter"/>
</dbReference>
<keyword evidence="7" id="KW-0479">Metal-binding</keyword>
<evidence type="ECO:0000256" key="18">
    <source>
        <dbReference type="ARBA" id="ARBA00049360"/>
    </source>
</evidence>
<feature type="domain" description="Rad50/SbcC-type AAA" evidence="20">
    <location>
        <begin position="6"/>
        <end position="251"/>
    </location>
</feature>
<dbReference type="GeneID" id="92366758"/>
<name>A0A1J4MAA7_9CRYT</name>
<keyword evidence="22" id="KW-1185">Reference proteome</keyword>
<accession>A0A1J4MAA7</accession>
<dbReference type="GO" id="GO:0007004">
    <property type="term" value="P:telomere maintenance via telomerase"/>
    <property type="evidence" value="ECO:0007669"/>
    <property type="project" value="TreeGrafter"/>
</dbReference>
<dbReference type="VEuPathDB" id="CryptoDB:cand_025740"/>
<sequence>MSSLEKLIISGIRSFTPDRREAIQFDHPITLIVGPNGSGKTTIIECLKVSVTGDLPPNVKSGQNFVHDPKLRDSPDTKGQVRLIFRDSIRNKKIQVVRSFQLSYIKNKKLGINQSNSIKTQFKVLESVLQTKDDETGEIASISHKCVDINNQVPKLFGISPAIIENVIFCHQEDSNWPLQDTAKIKKKFDDLFGATRFSKSLDTFTKLKNEYKKKKKEMALENELLKQKVTLLEDIERKRREFSKRISDITEQYDILFRELTGLSEVGYKNNEKIKRIEFLYNDLKIKKSISDTYYNDIKNIRHSDNNFNDICEDMLSTPLDILECQKMSKTQEYDKLSIELKDIKKEIEELEYSIKNIKTDKEDKNSYSKTYNQVLVLISEMCDSSIISEHEELLYFLRDLQYQIENICNGDGIFDWDSALTCVEGLQMDDLEAINIEIAMCNERLKTNNEHKQHIISCLEDLRVMERDYERNLDQLNHYIKDYSNINDEIDKIESEMSEYKENILNNFHSLTNKQEFKLSDEFPEIFSDIFNSTFELGALDGEIGILANLALLKAENEDIEAILLSKLGSFDTIDQVINYKQNIYNEKKRSTISLWKELDYKWESKTRNSLFTSRKAQLEAEYNILKNKLETFPNDMIEKRDLINSKLEYLKNTKIMDLKSKLSQEEINEKSLNELTQSLNLRKNSVEIERKNLINVLKNQLLDIQEKCKYLYSNRDKLSLTCEVLNEEEIMKKVEYLGNTEKMRYQKMIDCKKEIETLNKCIQLKHKQESVSIMETSMAEIINEIYKELNNENRFDLTLLPQESDSQLDIADYMKKIEVLLEKERENSSNLQTNLERYKCNLSKLDGEKKVNIDWLEKCKEDMMRYSSLEKLSYEYKQNIFKLNVISIVVDDLEKYQWALQKALMKFHATKMKEINRTIKELWKVTYKGRDIDYIAIRSDVDNDQEDDVKLSVSNKSVSSTKSFNYRVVMVQKGVELDMKGRCSAGQRVLACILIRLALAESFCVNCGILTLDEPTTNLDRDNIEGLASALSYLIKYRKSQQNFQLILITHDEEFVRIMAHAQHCNHFYKIVKDDDGYSTIRQVDIRGF</sequence>
<dbReference type="InterPro" id="IPR027417">
    <property type="entry name" value="P-loop_NTPase"/>
</dbReference>
<feature type="coiled-coil region" evidence="19">
    <location>
        <begin position="321"/>
        <end position="362"/>
    </location>
</feature>
<dbReference type="GO" id="GO:0070192">
    <property type="term" value="P:chromosome organization involved in meiotic cell cycle"/>
    <property type="evidence" value="ECO:0007669"/>
    <property type="project" value="TreeGrafter"/>
</dbReference>
<dbReference type="GO" id="GO:0000722">
    <property type="term" value="P:telomere maintenance via recombination"/>
    <property type="evidence" value="ECO:0007669"/>
    <property type="project" value="TreeGrafter"/>
</dbReference>
<dbReference type="OrthoDB" id="18797at2759"/>
<dbReference type="EMBL" id="LRBS01000124">
    <property type="protein sequence ID" value="OII71158.1"/>
    <property type="molecule type" value="Genomic_DNA"/>
</dbReference>
<dbReference type="Proteomes" id="UP000186804">
    <property type="component" value="Unassembled WGS sequence"/>
</dbReference>
<proteinExistence type="inferred from homology"/>
<keyword evidence="17" id="KW-0469">Meiosis</keyword>
<keyword evidence="11" id="KW-0862">Zinc</keyword>
<dbReference type="GO" id="GO:0051880">
    <property type="term" value="F:G-quadruplex DNA binding"/>
    <property type="evidence" value="ECO:0007669"/>
    <property type="project" value="TreeGrafter"/>
</dbReference>
<keyword evidence="9" id="KW-0227">DNA damage</keyword>
<dbReference type="GO" id="GO:0006302">
    <property type="term" value="P:double-strand break repair"/>
    <property type="evidence" value="ECO:0007669"/>
    <property type="project" value="InterPro"/>
</dbReference>
<keyword evidence="15" id="KW-0234">DNA repair</keyword>
<evidence type="ECO:0000313" key="22">
    <source>
        <dbReference type="Proteomes" id="UP000186804"/>
    </source>
</evidence>
<keyword evidence="10" id="KW-0378">Hydrolase</keyword>
<dbReference type="GO" id="GO:0003691">
    <property type="term" value="F:double-stranded telomeric DNA binding"/>
    <property type="evidence" value="ECO:0007669"/>
    <property type="project" value="TreeGrafter"/>
</dbReference>
<dbReference type="GO" id="GO:0030870">
    <property type="term" value="C:Mre11 complex"/>
    <property type="evidence" value="ECO:0007669"/>
    <property type="project" value="UniProtKB-ARBA"/>
</dbReference>
<dbReference type="PANTHER" id="PTHR18867:SF12">
    <property type="entry name" value="DNA REPAIR PROTEIN RAD50"/>
    <property type="match status" value="1"/>
</dbReference>
<comment type="catalytic activity">
    <reaction evidence="18">
        <text>ATP + H2O = ADP + phosphate + H(+)</text>
        <dbReference type="Rhea" id="RHEA:13065"/>
        <dbReference type="ChEBI" id="CHEBI:15377"/>
        <dbReference type="ChEBI" id="CHEBI:15378"/>
        <dbReference type="ChEBI" id="CHEBI:30616"/>
        <dbReference type="ChEBI" id="CHEBI:43474"/>
        <dbReference type="ChEBI" id="CHEBI:456216"/>
    </reaction>
</comment>
<dbReference type="Pfam" id="PF13476">
    <property type="entry name" value="AAA_23"/>
    <property type="match status" value="1"/>
</dbReference>
<feature type="coiled-coil region" evidence="19">
    <location>
        <begin position="817"/>
        <end position="851"/>
    </location>
</feature>
<keyword evidence="14 19" id="KW-0175">Coiled coil</keyword>
<comment type="similarity">
    <text evidence="4">Belongs to the SMC family. RAD50 subfamily.</text>
</comment>
<evidence type="ECO:0000256" key="9">
    <source>
        <dbReference type="ARBA" id="ARBA00022763"/>
    </source>
</evidence>
<feature type="coiled-coil region" evidence="19">
    <location>
        <begin position="205"/>
        <end position="253"/>
    </location>
</feature>
<dbReference type="GO" id="GO:0005524">
    <property type="term" value="F:ATP binding"/>
    <property type="evidence" value="ECO:0007669"/>
    <property type="project" value="UniProtKB-KW"/>
</dbReference>
<dbReference type="RefSeq" id="XP_067066526.1">
    <property type="nucleotide sequence ID" value="XM_067212803.1"/>
</dbReference>
<comment type="caution">
    <text evidence="21">The sequence shown here is derived from an EMBL/GenBank/DDBJ whole genome shotgun (WGS) entry which is preliminary data.</text>
</comment>
<evidence type="ECO:0000256" key="5">
    <source>
        <dbReference type="ARBA" id="ARBA00017893"/>
    </source>
</evidence>
<dbReference type="AlphaFoldDB" id="A0A1J4MAA7"/>
<evidence type="ECO:0000256" key="14">
    <source>
        <dbReference type="ARBA" id="ARBA00023054"/>
    </source>
</evidence>
<evidence type="ECO:0000256" key="12">
    <source>
        <dbReference type="ARBA" id="ARBA00022840"/>
    </source>
</evidence>